<keyword evidence="3" id="KW-0678">Repressor</keyword>
<organism evidence="12 13">
    <name type="scientific">Discostella pseudostelligera</name>
    <dbReference type="NCBI Taxonomy" id="259834"/>
    <lineage>
        <taxon>Eukaryota</taxon>
        <taxon>Sar</taxon>
        <taxon>Stramenopiles</taxon>
        <taxon>Ochrophyta</taxon>
        <taxon>Bacillariophyta</taxon>
        <taxon>Coscinodiscophyceae</taxon>
        <taxon>Thalassiosirophycidae</taxon>
        <taxon>Stephanodiscales</taxon>
        <taxon>Stephanodiscaceae</taxon>
        <taxon>Discostella</taxon>
    </lineage>
</organism>
<comment type="caution">
    <text evidence="12">The sequence shown here is derived from an EMBL/GenBank/DDBJ whole genome shotgun (WGS) entry which is preliminary data.</text>
</comment>
<evidence type="ECO:0000313" key="12">
    <source>
        <dbReference type="EMBL" id="KAL3767192.1"/>
    </source>
</evidence>
<dbReference type="Gene3D" id="1.10.10.10">
    <property type="entry name" value="Winged helix-like DNA-binding domain superfamily/Winged helix DNA-binding domain"/>
    <property type="match status" value="2"/>
</dbReference>
<dbReference type="Pfam" id="PF02319">
    <property type="entry name" value="WHD_E2F_TDP"/>
    <property type="match status" value="2"/>
</dbReference>
<keyword evidence="4 9" id="KW-0805">Transcription regulation</keyword>
<feature type="region of interest" description="Disordered" evidence="10">
    <location>
        <begin position="336"/>
        <end position="383"/>
    </location>
</feature>
<evidence type="ECO:0000313" key="13">
    <source>
        <dbReference type="Proteomes" id="UP001530293"/>
    </source>
</evidence>
<evidence type="ECO:0000256" key="5">
    <source>
        <dbReference type="ARBA" id="ARBA00023125"/>
    </source>
</evidence>
<reference evidence="12 13" key="1">
    <citation type="submission" date="2024-10" db="EMBL/GenBank/DDBJ databases">
        <title>Updated reference genomes for cyclostephanoid diatoms.</title>
        <authorList>
            <person name="Roberts W.R."/>
            <person name="Alverson A.J."/>
        </authorList>
    </citation>
    <scope>NUCLEOTIDE SEQUENCE [LARGE SCALE GENOMIC DNA]</scope>
    <source>
        <strain evidence="12 13">AJA232-27</strain>
    </source>
</reference>
<name>A0ABD3MUV4_9STRA</name>
<evidence type="ECO:0000256" key="7">
    <source>
        <dbReference type="ARBA" id="ARBA00023242"/>
    </source>
</evidence>
<keyword evidence="6 9" id="KW-0804">Transcription</keyword>
<dbReference type="InterPro" id="IPR015633">
    <property type="entry name" value="E2F"/>
</dbReference>
<accession>A0ABD3MUV4</accession>
<dbReference type="GO" id="GO:0003677">
    <property type="term" value="F:DNA binding"/>
    <property type="evidence" value="ECO:0007669"/>
    <property type="project" value="UniProtKB-KW"/>
</dbReference>
<dbReference type="FunFam" id="1.10.10.10:FF:000073">
    <property type="entry name" value="E2F transcription factor 8"/>
    <property type="match status" value="1"/>
</dbReference>
<gene>
    <name evidence="12" type="ORF">ACHAWU_003283</name>
</gene>
<keyword evidence="13" id="KW-1185">Reference proteome</keyword>
<feature type="compositionally biased region" description="Low complexity" evidence="10">
    <location>
        <begin position="56"/>
        <end position="89"/>
    </location>
</feature>
<dbReference type="EMBL" id="JALLBG020000077">
    <property type="protein sequence ID" value="KAL3767192.1"/>
    <property type="molecule type" value="Genomic_DNA"/>
</dbReference>
<evidence type="ECO:0000256" key="4">
    <source>
        <dbReference type="ARBA" id="ARBA00023015"/>
    </source>
</evidence>
<keyword evidence="7 9" id="KW-0539">Nucleus</keyword>
<dbReference type="SMART" id="SM01372">
    <property type="entry name" value="E2F_TDP"/>
    <property type="match status" value="2"/>
</dbReference>
<dbReference type="InterPro" id="IPR036390">
    <property type="entry name" value="WH_DNA-bd_sf"/>
</dbReference>
<keyword evidence="8" id="KW-0131">Cell cycle</keyword>
<protein>
    <recommendedName>
        <fullName evidence="11">E2F/DP family winged-helix DNA-binding domain-containing protein</fullName>
    </recommendedName>
</protein>
<sequence length="536" mass="55766">MARNTKRSAAAAAGDAPTAAATAVEEAQTAAQSLATLGGGGGGADDTAPKKKARTTRGGAAATAAAEEAATTETTAEAPAATEAPATTEATRRSTRGGGAPAATTTKEEPEAEEAAAAAPIKEDEEMAEPEPTTTPTAAEEDATTTTAVVPPTTPSRVAGANVLASLGGSGEAKPELLDLESRIPTLPSDPVVVEVATAGGAAQHDYLLQNLVHATQVTSPLPVPSTKNRKEKSLGVLCRAFLELYKDAPPNRDNNGTVIEICQVAEHLGVKRRRIYDVINILESLDIVCRVKKNTYRWHGKEELPKFFAKLQYEGKKEEEMMVAAAAAAASATPAAPAIPAAAETETKEEKEEEAAEATTDAAAAETTAAETATPPSGASKRVVASTKIKGMAQTCRKLIQSFLVTNRTEIGLTEAAEEVLGPLSPSEESNAVKAMKTKVRRMYDIANVLQSIGILSKENVGSTSLTNKPSFRWVYPTLPSEMSQFLNMTEVEAAEAVKKVEEAANRAAAAAAAEKKVAAAEAEKKVEENPTVEV</sequence>
<evidence type="ECO:0000256" key="1">
    <source>
        <dbReference type="ARBA" id="ARBA00004123"/>
    </source>
</evidence>
<feature type="compositionally biased region" description="Low complexity" evidence="10">
    <location>
        <begin position="358"/>
        <end position="377"/>
    </location>
</feature>
<comment type="subcellular location">
    <subcellularLocation>
        <location evidence="1 9">Nucleus</location>
    </subcellularLocation>
</comment>
<dbReference type="AlphaFoldDB" id="A0ABD3MUV4"/>
<feature type="compositionally biased region" description="Low complexity" evidence="10">
    <location>
        <begin position="9"/>
        <end position="31"/>
    </location>
</feature>
<feature type="compositionally biased region" description="Low complexity" evidence="10">
    <location>
        <begin position="336"/>
        <end position="345"/>
    </location>
</feature>
<evidence type="ECO:0000256" key="3">
    <source>
        <dbReference type="ARBA" id="ARBA00022491"/>
    </source>
</evidence>
<evidence type="ECO:0000256" key="2">
    <source>
        <dbReference type="ARBA" id="ARBA00010940"/>
    </source>
</evidence>
<feature type="domain" description="E2F/DP family winged-helix DNA-binding" evidence="11">
    <location>
        <begin position="388"/>
        <end position="477"/>
    </location>
</feature>
<evidence type="ECO:0000256" key="10">
    <source>
        <dbReference type="SAM" id="MobiDB-lite"/>
    </source>
</evidence>
<dbReference type="Proteomes" id="UP001530293">
    <property type="component" value="Unassembled WGS sequence"/>
</dbReference>
<evidence type="ECO:0000256" key="6">
    <source>
        <dbReference type="ARBA" id="ARBA00023163"/>
    </source>
</evidence>
<feature type="compositionally biased region" description="Low complexity" evidence="10">
    <location>
        <begin position="130"/>
        <end position="151"/>
    </location>
</feature>
<dbReference type="SUPFAM" id="SSF46785">
    <property type="entry name" value="Winged helix' DNA-binding domain"/>
    <property type="match status" value="2"/>
</dbReference>
<dbReference type="InterPro" id="IPR036388">
    <property type="entry name" value="WH-like_DNA-bd_sf"/>
</dbReference>
<feature type="region of interest" description="Disordered" evidence="10">
    <location>
        <begin position="1"/>
        <end position="157"/>
    </location>
</feature>
<keyword evidence="5 9" id="KW-0238">DNA-binding</keyword>
<comment type="similarity">
    <text evidence="2 9">Belongs to the E2F/DP family.</text>
</comment>
<dbReference type="PANTHER" id="PTHR12081">
    <property type="entry name" value="TRANSCRIPTION FACTOR E2F"/>
    <property type="match status" value="1"/>
</dbReference>
<evidence type="ECO:0000259" key="11">
    <source>
        <dbReference type="SMART" id="SM01372"/>
    </source>
</evidence>
<proteinExistence type="inferred from homology"/>
<evidence type="ECO:0000256" key="8">
    <source>
        <dbReference type="ARBA" id="ARBA00023306"/>
    </source>
</evidence>
<feature type="domain" description="E2F/DP family winged-helix DNA-binding" evidence="11">
    <location>
        <begin position="230"/>
        <end position="301"/>
    </location>
</feature>
<evidence type="ECO:0000256" key="9">
    <source>
        <dbReference type="RuleBase" id="RU003796"/>
    </source>
</evidence>
<dbReference type="InterPro" id="IPR003316">
    <property type="entry name" value="E2F_WHTH_DNA-bd_dom"/>
</dbReference>
<dbReference type="GO" id="GO:0005634">
    <property type="term" value="C:nucleus"/>
    <property type="evidence" value="ECO:0007669"/>
    <property type="project" value="UniProtKB-SubCell"/>
</dbReference>
<dbReference type="PANTHER" id="PTHR12081:SF7">
    <property type="entry name" value="TRANSCRIPTION FACTOR EFL-3"/>
    <property type="match status" value="1"/>
</dbReference>